<evidence type="ECO:0000313" key="1">
    <source>
        <dbReference type="EMBL" id="AFQ45219.1"/>
    </source>
</evidence>
<dbReference type="HOGENOM" id="CLU_3403174_0_0_9"/>
<dbReference type="AlphaFoldDB" id="J7IYJ8"/>
<accession>J7IYJ8</accession>
<dbReference type="KEGG" id="dmi:Desmer_3353"/>
<evidence type="ECO:0000313" key="2">
    <source>
        <dbReference type="Proteomes" id="UP000005262"/>
    </source>
</evidence>
<reference evidence="2" key="2">
    <citation type="submission" date="2012-08" db="EMBL/GenBank/DDBJ databases">
        <title>Finished genome of Desulfosporosinus meridiei DSM 13257.</title>
        <authorList>
            <person name="Huntemann M."/>
            <person name="Wei C.-L."/>
            <person name="Han J."/>
            <person name="Detter J.C."/>
            <person name="Han C."/>
            <person name="Davenport K."/>
            <person name="Daligault H."/>
            <person name="Erkkila T."/>
            <person name="Gu W."/>
            <person name="Munk A.C.C."/>
            <person name="Teshima H."/>
            <person name="Xu Y."/>
            <person name="Chain P."/>
            <person name="Tapia R."/>
            <person name="Chen A."/>
            <person name="Krypides N."/>
            <person name="Mavromatis K."/>
            <person name="Markowitz V."/>
            <person name="Szeto E."/>
            <person name="Ivanova N."/>
            <person name="Mikhailova N."/>
            <person name="Ovchinnikova G."/>
            <person name="Pagani I."/>
            <person name="Pati A."/>
            <person name="Goodwin L."/>
            <person name="Peters L."/>
            <person name="Pitluck S."/>
            <person name="Woyke T."/>
            <person name="Pester M."/>
            <person name="Spring S."/>
            <person name="Ollivier B."/>
            <person name="Rattei T."/>
            <person name="Klenk H.-P."/>
            <person name="Wagner M."/>
            <person name="Loy A."/>
        </authorList>
    </citation>
    <scope>NUCLEOTIDE SEQUENCE [LARGE SCALE GENOMIC DNA]</scope>
    <source>
        <strain evidence="2">ATCC BAA-275 / DSM 13257 / NCIMB 13706 / S10</strain>
    </source>
</reference>
<gene>
    <name evidence="1" type="ordered locus">Desmer_3353</name>
</gene>
<reference evidence="1 2" key="1">
    <citation type="journal article" date="2012" name="J. Bacteriol.">
        <title>Complete genome sequences of Desulfosporosinus orientis DSM765T, Desulfosporosinus youngiae DSM17734T, Desulfosporosinus meridiei DSM13257T, and Desulfosporosinus acidiphilus DSM22704T.</title>
        <authorList>
            <person name="Pester M."/>
            <person name="Brambilla E."/>
            <person name="Alazard D."/>
            <person name="Rattei T."/>
            <person name="Weinmaier T."/>
            <person name="Han J."/>
            <person name="Lucas S."/>
            <person name="Lapidus A."/>
            <person name="Cheng J.F."/>
            <person name="Goodwin L."/>
            <person name="Pitluck S."/>
            <person name="Peters L."/>
            <person name="Ovchinnikova G."/>
            <person name="Teshima H."/>
            <person name="Detter J.C."/>
            <person name="Han C.S."/>
            <person name="Tapia R."/>
            <person name="Land M.L."/>
            <person name="Hauser L."/>
            <person name="Kyrpides N.C."/>
            <person name="Ivanova N.N."/>
            <person name="Pagani I."/>
            <person name="Huntmann M."/>
            <person name="Wei C.L."/>
            <person name="Davenport K.W."/>
            <person name="Daligault H."/>
            <person name="Chain P.S."/>
            <person name="Chen A."/>
            <person name="Mavromatis K."/>
            <person name="Markowitz V."/>
            <person name="Szeto E."/>
            <person name="Mikhailova N."/>
            <person name="Pati A."/>
            <person name="Wagner M."/>
            <person name="Woyke T."/>
            <person name="Ollivier B."/>
            <person name="Klenk H.P."/>
            <person name="Spring S."/>
            <person name="Loy A."/>
        </authorList>
    </citation>
    <scope>NUCLEOTIDE SEQUENCE [LARGE SCALE GENOMIC DNA]</scope>
    <source>
        <strain evidence="2">ATCC BAA-275 / DSM 13257 / NCIMB 13706 / S10</strain>
    </source>
</reference>
<dbReference type="Proteomes" id="UP000005262">
    <property type="component" value="Chromosome"/>
</dbReference>
<protein>
    <submittedName>
        <fullName evidence="1">Uncharacterized protein</fullName>
    </submittedName>
</protein>
<dbReference type="EMBL" id="CP003629">
    <property type="protein sequence ID" value="AFQ45219.1"/>
    <property type="molecule type" value="Genomic_DNA"/>
</dbReference>
<keyword evidence="2" id="KW-1185">Reference proteome</keyword>
<name>J7IYJ8_DESMD</name>
<proteinExistence type="predicted"/>
<sequence>MLYVDPDINKYKIINYYGGSSNERTKEKIL</sequence>
<organism evidence="1 2">
    <name type="scientific">Desulfosporosinus meridiei (strain ATCC BAA-275 / DSM 13257 / KCTC 12902 / NCIMB 13706 / S10)</name>
    <dbReference type="NCBI Taxonomy" id="768704"/>
    <lineage>
        <taxon>Bacteria</taxon>
        <taxon>Bacillati</taxon>
        <taxon>Bacillota</taxon>
        <taxon>Clostridia</taxon>
        <taxon>Eubacteriales</taxon>
        <taxon>Desulfitobacteriaceae</taxon>
        <taxon>Desulfosporosinus</taxon>
    </lineage>
</organism>